<evidence type="ECO:0000256" key="3">
    <source>
        <dbReference type="ARBA" id="ARBA00022729"/>
    </source>
</evidence>
<sequence length="253" mass="25632">MADIMQDVLNLNYSPSFDIQGMQEADINLSLSPSVAASATVYGTVTDGTNPLPNATVKLFDSLGVPYRHVMTDVAGAYSFDNVPAGTYSIAAALDGYIMSPSSLLTLSSGSSLEVPLVCRSEAALALGAIAGTATTIGLAGSAPVAGATVTLRNLAGTAVATTRTADDGEFVFYDVADGIYSLVATADGYLATAPIAVTIAEGSIANVAVNMVVDSRTYNGTVSGIIRDSNGAPVSGPAFFKSGRNLEVQGGK</sequence>
<keyword evidence="4" id="KW-0121">Carboxypeptidase</keyword>
<accession>A0A9D1DM19</accession>
<dbReference type="PANTHER" id="PTHR36108">
    <property type="entry name" value="COLOSSIN-B-RELATED"/>
    <property type="match status" value="1"/>
</dbReference>
<evidence type="ECO:0000313" key="5">
    <source>
        <dbReference type="Proteomes" id="UP000824238"/>
    </source>
</evidence>
<reference evidence="4" key="1">
    <citation type="submission" date="2020-10" db="EMBL/GenBank/DDBJ databases">
        <authorList>
            <person name="Gilroy R."/>
        </authorList>
    </citation>
    <scope>NUCLEOTIDE SEQUENCE</scope>
    <source>
        <strain evidence="4">ChiGjej3B3-7149</strain>
    </source>
</reference>
<dbReference type="Gene3D" id="2.60.40.1120">
    <property type="entry name" value="Carboxypeptidase-like, regulatory domain"/>
    <property type="match status" value="2"/>
</dbReference>
<keyword evidence="3" id="KW-0732">Signal</keyword>
<comment type="caution">
    <text evidence="4">The sequence shown here is derived from an EMBL/GenBank/DDBJ whole genome shotgun (WGS) entry which is preliminary data.</text>
</comment>
<comment type="similarity">
    <text evidence="1">Belongs to the serine-aspartate repeat-containing protein (SDr) family.</text>
</comment>
<reference evidence="4" key="2">
    <citation type="journal article" date="2021" name="PeerJ">
        <title>Extensive microbial diversity within the chicken gut microbiome revealed by metagenomics and culture.</title>
        <authorList>
            <person name="Gilroy R."/>
            <person name="Ravi A."/>
            <person name="Getino M."/>
            <person name="Pursley I."/>
            <person name="Horton D.L."/>
            <person name="Alikhan N.F."/>
            <person name="Baker D."/>
            <person name="Gharbi K."/>
            <person name="Hall N."/>
            <person name="Watson M."/>
            <person name="Adriaenssens E.M."/>
            <person name="Foster-Nyarko E."/>
            <person name="Jarju S."/>
            <person name="Secka A."/>
            <person name="Antonio M."/>
            <person name="Oren A."/>
            <person name="Chaudhuri R.R."/>
            <person name="La Ragione R."/>
            <person name="Hildebrand F."/>
            <person name="Pallen M.J."/>
        </authorList>
    </citation>
    <scope>NUCLEOTIDE SEQUENCE</scope>
    <source>
        <strain evidence="4">ChiGjej3B3-7149</strain>
    </source>
</reference>
<dbReference type="GO" id="GO:0004180">
    <property type="term" value="F:carboxypeptidase activity"/>
    <property type="evidence" value="ECO:0007669"/>
    <property type="project" value="UniProtKB-KW"/>
</dbReference>
<dbReference type="EMBL" id="DVHH01000172">
    <property type="protein sequence ID" value="HIR55355.1"/>
    <property type="molecule type" value="Genomic_DNA"/>
</dbReference>
<dbReference type="PANTHER" id="PTHR36108:SF13">
    <property type="entry name" value="COLOSSIN-B-RELATED"/>
    <property type="match status" value="1"/>
</dbReference>
<evidence type="ECO:0000256" key="2">
    <source>
        <dbReference type="ARBA" id="ARBA00022525"/>
    </source>
</evidence>
<dbReference type="GO" id="GO:0030246">
    <property type="term" value="F:carbohydrate binding"/>
    <property type="evidence" value="ECO:0007669"/>
    <property type="project" value="InterPro"/>
</dbReference>
<proteinExistence type="inferred from homology"/>
<keyword evidence="2" id="KW-0964">Secreted</keyword>
<evidence type="ECO:0000313" key="4">
    <source>
        <dbReference type="EMBL" id="HIR55355.1"/>
    </source>
</evidence>
<keyword evidence="4" id="KW-0378">Hydrolase</keyword>
<dbReference type="InterPro" id="IPR013784">
    <property type="entry name" value="Carb-bd-like_fold"/>
</dbReference>
<gene>
    <name evidence="4" type="ORF">IAD36_07180</name>
</gene>
<dbReference type="AlphaFoldDB" id="A0A9D1DM19"/>
<keyword evidence="4" id="KW-0645">Protease</keyword>
<name>A0A9D1DM19_9FIRM</name>
<protein>
    <submittedName>
        <fullName evidence="4">Carboxypeptidase regulatory-like domain-containing protein</fullName>
    </submittedName>
</protein>
<evidence type="ECO:0000256" key="1">
    <source>
        <dbReference type="ARBA" id="ARBA00007257"/>
    </source>
</evidence>
<dbReference type="Proteomes" id="UP000824238">
    <property type="component" value="Unassembled WGS sequence"/>
</dbReference>
<organism evidence="4 5">
    <name type="scientific">Candidatus Scatomorpha intestinigallinarum</name>
    <dbReference type="NCBI Taxonomy" id="2840923"/>
    <lineage>
        <taxon>Bacteria</taxon>
        <taxon>Bacillati</taxon>
        <taxon>Bacillota</taxon>
        <taxon>Clostridia</taxon>
        <taxon>Eubacteriales</taxon>
        <taxon>Candidatus Scatomorpha</taxon>
    </lineage>
</organism>
<dbReference type="Pfam" id="PF13620">
    <property type="entry name" value="CarboxypepD_reg"/>
    <property type="match status" value="2"/>
</dbReference>
<dbReference type="SUPFAM" id="SSF49452">
    <property type="entry name" value="Starch-binding domain-like"/>
    <property type="match status" value="2"/>
</dbReference>